<evidence type="ECO:0000256" key="1">
    <source>
        <dbReference type="SAM" id="MobiDB-lite"/>
    </source>
</evidence>
<feature type="region of interest" description="Disordered" evidence="1">
    <location>
        <begin position="53"/>
        <end position="130"/>
    </location>
</feature>
<sequence length="130" mass="14159">MSPAHNTDPVVYYALGDILERVCAIHSKLYELEYTQNKLDRKMSRICAHLGITHPEDEFGPSNPPEYASSPPRSPQLPPPPPARLQPLSALTSSPSSPTLPSTVPETEGSGFPDVTDPWQEESGENDHAA</sequence>
<name>A0A167UYU2_9EURO</name>
<organism evidence="2 3">
    <name type="scientific">Ascosphaera apis ARSEF 7405</name>
    <dbReference type="NCBI Taxonomy" id="392613"/>
    <lineage>
        <taxon>Eukaryota</taxon>
        <taxon>Fungi</taxon>
        <taxon>Dikarya</taxon>
        <taxon>Ascomycota</taxon>
        <taxon>Pezizomycotina</taxon>
        <taxon>Eurotiomycetes</taxon>
        <taxon>Eurotiomycetidae</taxon>
        <taxon>Onygenales</taxon>
        <taxon>Ascosphaeraceae</taxon>
        <taxon>Ascosphaera</taxon>
    </lineage>
</organism>
<evidence type="ECO:0000313" key="2">
    <source>
        <dbReference type="EMBL" id="KZZ86789.1"/>
    </source>
</evidence>
<accession>A0A167UYU2</accession>
<dbReference type="VEuPathDB" id="FungiDB:AAP_06191"/>
<dbReference type="Proteomes" id="UP000242877">
    <property type="component" value="Unassembled WGS sequence"/>
</dbReference>
<gene>
    <name evidence="2" type="ORF">AAP_06191</name>
</gene>
<comment type="caution">
    <text evidence="2">The sequence shown here is derived from an EMBL/GenBank/DDBJ whole genome shotgun (WGS) entry which is preliminary data.</text>
</comment>
<reference evidence="2 3" key="1">
    <citation type="journal article" date="2016" name="Genome Biol. Evol.">
        <title>Divergent and convergent evolution of fungal pathogenicity.</title>
        <authorList>
            <person name="Shang Y."/>
            <person name="Xiao G."/>
            <person name="Zheng P."/>
            <person name="Cen K."/>
            <person name="Zhan S."/>
            <person name="Wang C."/>
        </authorList>
    </citation>
    <scope>NUCLEOTIDE SEQUENCE [LARGE SCALE GENOMIC DNA]</scope>
    <source>
        <strain evidence="2 3">ARSEF 7405</strain>
    </source>
</reference>
<feature type="compositionally biased region" description="Low complexity" evidence="1">
    <location>
        <begin position="85"/>
        <end position="103"/>
    </location>
</feature>
<feature type="compositionally biased region" description="Pro residues" evidence="1">
    <location>
        <begin position="72"/>
        <end position="84"/>
    </location>
</feature>
<keyword evidence="3" id="KW-1185">Reference proteome</keyword>
<protein>
    <submittedName>
        <fullName evidence="2">Uncharacterized protein</fullName>
    </submittedName>
</protein>
<dbReference type="EMBL" id="AZGZ01000047">
    <property type="protein sequence ID" value="KZZ86789.1"/>
    <property type="molecule type" value="Genomic_DNA"/>
</dbReference>
<evidence type="ECO:0000313" key="3">
    <source>
        <dbReference type="Proteomes" id="UP000242877"/>
    </source>
</evidence>
<proteinExistence type="predicted"/>
<dbReference type="AlphaFoldDB" id="A0A167UYU2"/>